<evidence type="ECO:0000256" key="10">
    <source>
        <dbReference type="PIRSR" id="PIRSR601382-1"/>
    </source>
</evidence>
<dbReference type="GO" id="GO:0016020">
    <property type="term" value="C:membrane"/>
    <property type="evidence" value="ECO:0007669"/>
    <property type="project" value="InterPro"/>
</dbReference>
<dbReference type="AlphaFoldDB" id="A0A9Q0J875"/>
<feature type="binding site" evidence="11">
    <location>
        <position position="614"/>
    </location>
    <ligand>
        <name>Ca(2+)</name>
        <dbReference type="ChEBI" id="CHEBI:29108"/>
    </ligand>
</feature>
<accession>A0A9Q0J875</accession>
<protein>
    <recommendedName>
        <fullName evidence="13">alpha-1,2-Mannosidase</fullName>
        <ecNumber evidence="13">3.2.1.-</ecNumber>
    </recommendedName>
</protein>
<dbReference type="InterPro" id="IPR001382">
    <property type="entry name" value="Glyco_hydro_47"/>
</dbReference>
<dbReference type="FunFam" id="1.50.10.10:FF:000025">
    <property type="entry name" value="alpha-1,2-Mannosidase"/>
    <property type="match status" value="1"/>
</dbReference>
<keyword evidence="17" id="KW-1185">Reference proteome</keyword>
<evidence type="ECO:0000256" key="6">
    <source>
        <dbReference type="ARBA" id="ARBA00022837"/>
    </source>
</evidence>
<evidence type="ECO:0000256" key="5">
    <source>
        <dbReference type="ARBA" id="ARBA00022801"/>
    </source>
</evidence>
<proteinExistence type="inferred from homology"/>
<keyword evidence="7 12" id="KW-1015">Disulfide bond</keyword>
<evidence type="ECO:0000256" key="9">
    <source>
        <dbReference type="ARBA" id="ARBA00048605"/>
    </source>
</evidence>
<evidence type="ECO:0000256" key="14">
    <source>
        <dbReference type="SAM" id="MobiDB-lite"/>
    </source>
</evidence>
<evidence type="ECO:0000256" key="4">
    <source>
        <dbReference type="ARBA" id="ARBA00022723"/>
    </source>
</evidence>
<dbReference type="InterPro" id="IPR036026">
    <property type="entry name" value="Seven-hairpin_glycosidases"/>
</dbReference>
<evidence type="ECO:0000256" key="11">
    <source>
        <dbReference type="PIRSR" id="PIRSR601382-2"/>
    </source>
</evidence>
<dbReference type="InterPro" id="IPR012341">
    <property type="entry name" value="6hp_glycosidase-like_sf"/>
</dbReference>
<dbReference type="GO" id="GO:0005802">
    <property type="term" value="C:trans-Golgi network"/>
    <property type="evidence" value="ECO:0007669"/>
    <property type="project" value="TreeGrafter"/>
</dbReference>
<dbReference type="Proteomes" id="UP001141552">
    <property type="component" value="Unassembled WGS sequence"/>
</dbReference>
<comment type="caution">
    <text evidence="16">The sequence shown here is derived from an EMBL/GenBank/DDBJ whole genome shotgun (WGS) entry which is preliminary data.</text>
</comment>
<dbReference type="SUPFAM" id="SSF48225">
    <property type="entry name" value="Seven-hairpin glycosidases"/>
    <property type="match status" value="1"/>
</dbReference>
<dbReference type="EC" id="3.2.1.-" evidence="13"/>
<keyword evidence="13" id="KW-0326">Glycosidase</keyword>
<reference evidence="16" key="2">
    <citation type="journal article" date="2023" name="Plants (Basel)">
        <title>Annotation of the Turnera subulata (Passifloraceae) Draft Genome Reveals the S-Locus Evolved after the Divergence of Turneroideae from Passifloroideae in a Stepwise Manner.</title>
        <authorList>
            <person name="Henning P.M."/>
            <person name="Roalson E.H."/>
            <person name="Mir W."/>
            <person name="McCubbin A.G."/>
            <person name="Shore J.S."/>
        </authorList>
    </citation>
    <scope>NUCLEOTIDE SEQUENCE</scope>
    <source>
        <strain evidence="16">F60SS</strain>
    </source>
</reference>
<comment type="cofactor">
    <cofactor evidence="1 11">
        <name>Ca(2+)</name>
        <dbReference type="ChEBI" id="CHEBI:29108"/>
    </cofactor>
</comment>
<comment type="similarity">
    <text evidence="3 13">Belongs to the glycosyl hydrolase 47 family.</text>
</comment>
<dbReference type="GO" id="GO:0005975">
    <property type="term" value="P:carbohydrate metabolic process"/>
    <property type="evidence" value="ECO:0007669"/>
    <property type="project" value="InterPro"/>
</dbReference>
<evidence type="ECO:0000256" key="8">
    <source>
        <dbReference type="ARBA" id="ARBA00047669"/>
    </source>
</evidence>
<evidence type="ECO:0000256" key="12">
    <source>
        <dbReference type="PIRSR" id="PIRSR601382-3"/>
    </source>
</evidence>
<keyword evidence="4 11" id="KW-0479">Metal-binding</keyword>
<sequence>MSQSLPYSMKDVHYDNAKFRHRSFAKVITQSMLTSNVKHDCISCSTGKFLVLLLIFGLGYLLLSHTSASNSMPNGLINGTKSNEEVKDSLDGSSTFRRFWRKPPRLPPRLSPDEKSNNNTLHQESVWIKRQERVKEAFIHAWSGYRKYAMGYDELMPLTKQGVDGLGGLGATVVDALDTAMIMGADEVVSEAGSWIETHLKDRIGKKGQVNLFETTIRVLGGLLSAYHLGGGEQGSNSQHAGPKPAVYLEIARDLADRLLLAFTSSPTPIPFSDVVLHDPSAHRAPGGLSSTAEVSTLQLEFNYLSSICGDPKYSMEAMKVLEHMKGLSKVEGLVPIYISPDSGEFSGDNIRLGSRGDSYYEYLIKVWIQLRAARDSNVAYLHEMYEEAMKGVRNLLVQKSVPNGLVFVGELPYGRGGGFSPKMDHLVCFLPGTLALGATKGITKEKAMKDNLLKFDDLENLKLAEELAKTCFEMYSVTSTGLAPEIAYFHTKEYSEDGLDGGNKSSKFVNDIIIKHADRHNLLRPETVESLFVLYRITEDPKYREWGWQIFEAFEEHTKVDTGGYCSLDDVTVLPPRRRDKMETFFLGETLKYLYLLFADSSLIPLDKFVFNTEAHPLPIRGT</sequence>
<dbReference type="GO" id="GO:0005509">
    <property type="term" value="F:calcium ion binding"/>
    <property type="evidence" value="ECO:0007669"/>
    <property type="project" value="InterPro"/>
</dbReference>
<organism evidence="16 17">
    <name type="scientific">Turnera subulata</name>
    <dbReference type="NCBI Taxonomy" id="218843"/>
    <lineage>
        <taxon>Eukaryota</taxon>
        <taxon>Viridiplantae</taxon>
        <taxon>Streptophyta</taxon>
        <taxon>Embryophyta</taxon>
        <taxon>Tracheophyta</taxon>
        <taxon>Spermatophyta</taxon>
        <taxon>Magnoliopsida</taxon>
        <taxon>eudicotyledons</taxon>
        <taxon>Gunneridae</taxon>
        <taxon>Pentapetalae</taxon>
        <taxon>rosids</taxon>
        <taxon>fabids</taxon>
        <taxon>Malpighiales</taxon>
        <taxon>Passifloraceae</taxon>
        <taxon>Turnera</taxon>
    </lineage>
</organism>
<evidence type="ECO:0000256" key="7">
    <source>
        <dbReference type="ARBA" id="ARBA00023157"/>
    </source>
</evidence>
<feature type="disulfide bond" evidence="12">
    <location>
        <begin position="429"/>
        <end position="472"/>
    </location>
</feature>
<comment type="catalytic activity">
    <reaction evidence="8">
        <text>N(4)-(alpha-D-Man-(1-&gt;2)-alpha-D-Man-(1-&gt;2)-alpha-D-Man-(1-&gt;3)-[alpha-D-Man-(1-&gt;3)-[alpha-D-Man-(1-&gt;2)-alpha-D-Man-(1-&gt;6)]-alpha-D-Man-(1-&gt;6)]-beta-D-Man-(1-&gt;4)-beta-D-GlcNAc-(1-&gt;4)-beta-D-GlcNAc)-L-asparaginyl-[protein] (N-glucan mannose isomer 8A1,2,3B1,3) + 3 H2O = N(4)-(alpha-D-Man-(1-&gt;3)-[alpha-D-Man-(1-&gt;3)-[alpha-D-Man-(1-&gt;6)]-alpha-D-Man-(1-&gt;6)]-beta-D-Man-(1-&gt;4)-beta-D-GlcNAc-(1-&gt;4)-beta-D-GlcNAc)-L-asparaginyl-[protein] (N-glucan mannose isomer 5A1,2) + 3 beta-D-mannose</text>
        <dbReference type="Rhea" id="RHEA:56028"/>
        <dbReference type="Rhea" id="RHEA-COMP:14358"/>
        <dbReference type="Rhea" id="RHEA-COMP:14367"/>
        <dbReference type="ChEBI" id="CHEBI:15377"/>
        <dbReference type="ChEBI" id="CHEBI:28563"/>
        <dbReference type="ChEBI" id="CHEBI:59087"/>
        <dbReference type="ChEBI" id="CHEBI:60628"/>
        <dbReference type="EC" id="3.2.1.113"/>
    </reaction>
</comment>
<dbReference type="PANTHER" id="PTHR11742:SF55">
    <property type="entry name" value="ENDOPLASMIC RETICULUM MANNOSYL-OLIGOSACCHARIDE 1,2-ALPHA-MANNOSIDASE"/>
    <property type="match status" value="1"/>
</dbReference>
<evidence type="ECO:0000256" key="13">
    <source>
        <dbReference type="RuleBase" id="RU361193"/>
    </source>
</evidence>
<comment type="catalytic activity">
    <reaction evidence="9">
        <text>N(4)-(alpha-D-Man-(1-&gt;2)-alpha-D-Man-(1-&gt;2)-alpha-D-Man-(1-&gt;3)-[alpha-D-Man-(1-&gt;2)-alpha-D-Man-(1-&gt;3)-[alpha-D-Man-(1-&gt;2)-alpha-D-Man-(1-&gt;6)]-alpha-D-Man-(1-&gt;6)]-beta-D-Man-(1-&gt;4)-beta-D-GlcNAc-(1-&gt;4)-beta-D-GlcNAc)-L-asparaginyl-[protein] (N-glucan mannose isomer 9A1,2,3B1,2,3) + 4 H2O = N(4)-(alpha-D-Man-(1-&gt;3)-[alpha-D-Man-(1-&gt;3)-[alpha-D-Man-(1-&gt;6)]-alpha-D-Man-(1-&gt;6)]-beta-D-Man-(1-&gt;4)-beta-D-GlcNAc-(1-&gt;4)-beta-D-GlcNAc)-L-asparaginyl-[protein] (N-glucan mannose isomer 5A1,2) + 4 beta-D-mannose</text>
        <dbReference type="Rhea" id="RHEA:56008"/>
        <dbReference type="Rhea" id="RHEA-COMP:14356"/>
        <dbReference type="Rhea" id="RHEA-COMP:14367"/>
        <dbReference type="ChEBI" id="CHEBI:15377"/>
        <dbReference type="ChEBI" id="CHEBI:28563"/>
        <dbReference type="ChEBI" id="CHEBI:59087"/>
        <dbReference type="ChEBI" id="CHEBI:139493"/>
        <dbReference type="EC" id="3.2.1.113"/>
    </reaction>
</comment>
<dbReference type="InterPro" id="IPR050749">
    <property type="entry name" value="Glycosyl_Hydrolase_47"/>
</dbReference>
<evidence type="ECO:0000313" key="17">
    <source>
        <dbReference type="Proteomes" id="UP001141552"/>
    </source>
</evidence>
<dbReference type="GO" id="GO:0005768">
    <property type="term" value="C:endosome"/>
    <property type="evidence" value="ECO:0007669"/>
    <property type="project" value="TreeGrafter"/>
</dbReference>
<dbReference type="PANTHER" id="PTHR11742">
    <property type="entry name" value="MANNOSYL-OLIGOSACCHARIDE ALPHA-1,2-MANNOSIDASE-RELATED"/>
    <property type="match status" value="1"/>
</dbReference>
<comment type="pathway">
    <text evidence="2">Protein modification; protein glycosylation.</text>
</comment>
<evidence type="ECO:0000256" key="2">
    <source>
        <dbReference type="ARBA" id="ARBA00004922"/>
    </source>
</evidence>
<evidence type="ECO:0000256" key="1">
    <source>
        <dbReference type="ARBA" id="ARBA00001913"/>
    </source>
</evidence>
<feature type="active site" evidence="10">
    <location>
        <position position="358"/>
    </location>
</feature>
<feature type="active site" description="Proton donor" evidence="10">
    <location>
        <position position="214"/>
    </location>
</feature>
<feature type="active site" evidence="10">
    <location>
        <position position="527"/>
    </location>
</feature>
<feature type="transmembrane region" description="Helical" evidence="15">
    <location>
        <begin position="41"/>
        <end position="63"/>
    </location>
</feature>
<evidence type="ECO:0000256" key="15">
    <source>
        <dbReference type="SAM" id="Phobius"/>
    </source>
</evidence>
<dbReference type="EMBL" id="JAKUCV010005313">
    <property type="protein sequence ID" value="KAJ4831677.1"/>
    <property type="molecule type" value="Genomic_DNA"/>
</dbReference>
<dbReference type="GO" id="GO:0004571">
    <property type="term" value="F:mannosyl-oligosaccharide 1,2-alpha-mannosidase activity"/>
    <property type="evidence" value="ECO:0007669"/>
    <property type="project" value="UniProtKB-EC"/>
</dbReference>
<dbReference type="Pfam" id="PF01532">
    <property type="entry name" value="Glyco_hydro_47"/>
    <property type="match status" value="1"/>
</dbReference>
<name>A0A9Q0J875_9ROSI</name>
<keyword evidence="5 13" id="KW-0378">Hydrolase</keyword>
<gene>
    <name evidence="16" type="primary">MNS3</name>
    <name evidence="16" type="ORF">Tsubulata_020891</name>
</gene>
<keyword evidence="6 11" id="KW-0106">Calcium</keyword>
<keyword evidence="15" id="KW-1133">Transmembrane helix</keyword>
<dbReference type="OrthoDB" id="8118055at2759"/>
<keyword evidence="15" id="KW-0472">Membrane</keyword>
<evidence type="ECO:0000256" key="3">
    <source>
        <dbReference type="ARBA" id="ARBA00007658"/>
    </source>
</evidence>
<dbReference type="GO" id="GO:0005783">
    <property type="term" value="C:endoplasmic reticulum"/>
    <property type="evidence" value="ECO:0007669"/>
    <property type="project" value="TreeGrafter"/>
</dbReference>
<feature type="region of interest" description="Disordered" evidence="14">
    <location>
        <begin position="97"/>
        <end position="118"/>
    </location>
</feature>
<evidence type="ECO:0000313" key="16">
    <source>
        <dbReference type="EMBL" id="KAJ4831677.1"/>
    </source>
</evidence>
<reference evidence="16" key="1">
    <citation type="submission" date="2022-02" db="EMBL/GenBank/DDBJ databases">
        <authorList>
            <person name="Henning P.M."/>
            <person name="McCubbin A.G."/>
            <person name="Shore J.S."/>
        </authorList>
    </citation>
    <scope>NUCLEOTIDE SEQUENCE</scope>
    <source>
        <strain evidence="16">F60SS</strain>
        <tissue evidence="16">Leaves</tissue>
    </source>
</reference>
<dbReference type="PRINTS" id="PR00747">
    <property type="entry name" value="GLYHDRLASE47"/>
</dbReference>
<feature type="active site" description="Proton donor" evidence="10">
    <location>
        <position position="486"/>
    </location>
</feature>
<dbReference type="Gene3D" id="1.50.10.10">
    <property type="match status" value="1"/>
</dbReference>
<keyword evidence="15" id="KW-0812">Transmembrane</keyword>